<dbReference type="AlphaFoldDB" id="A0A6V8LS13"/>
<dbReference type="PANTHER" id="PTHR23028">
    <property type="entry name" value="ACETYLTRANSFERASE"/>
    <property type="match status" value="1"/>
</dbReference>
<reference evidence="3 4" key="2">
    <citation type="submission" date="2020-05" db="EMBL/GenBank/DDBJ databases">
        <title>Draft genome sequence of Desulfovibrio sp. strainFSS-1.</title>
        <authorList>
            <person name="Shimoshige H."/>
            <person name="Kobayashi H."/>
            <person name="Maekawa T."/>
        </authorList>
    </citation>
    <scope>NUCLEOTIDE SEQUENCE [LARGE SCALE GENOMIC DNA]</scope>
    <source>
        <strain evidence="3 4">SIID29052-01</strain>
    </source>
</reference>
<feature type="transmembrane region" description="Helical" evidence="1">
    <location>
        <begin position="119"/>
        <end position="141"/>
    </location>
</feature>
<dbReference type="GO" id="GO:0000271">
    <property type="term" value="P:polysaccharide biosynthetic process"/>
    <property type="evidence" value="ECO:0007669"/>
    <property type="project" value="TreeGrafter"/>
</dbReference>
<dbReference type="Proteomes" id="UP000494245">
    <property type="component" value="Unassembled WGS sequence"/>
</dbReference>
<feature type="transmembrane region" description="Helical" evidence="1">
    <location>
        <begin position="291"/>
        <end position="312"/>
    </location>
</feature>
<dbReference type="InterPro" id="IPR002656">
    <property type="entry name" value="Acyl_transf_3_dom"/>
</dbReference>
<name>A0A6V8LS13_9BACT</name>
<feature type="transmembrane region" description="Helical" evidence="1">
    <location>
        <begin position="180"/>
        <end position="199"/>
    </location>
</feature>
<comment type="caution">
    <text evidence="3">The sequence shown here is derived from an EMBL/GenBank/DDBJ whole genome shotgun (WGS) entry which is preliminary data.</text>
</comment>
<evidence type="ECO:0000313" key="4">
    <source>
        <dbReference type="Proteomes" id="UP000494245"/>
    </source>
</evidence>
<dbReference type="GO" id="GO:0016020">
    <property type="term" value="C:membrane"/>
    <property type="evidence" value="ECO:0007669"/>
    <property type="project" value="TreeGrafter"/>
</dbReference>
<feature type="domain" description="Acyltransferase 3" evidence="2">
    <location>
        <begin position="6"/>
        <end position="306"/>
    </location>
</feature>
<keyword evidence="1" id="KW-0812">Transmembrane</keyword>
<feature type="transmembrane region" description="Helical" evidence="1">
    <location>
        <begin position="74"/>
        <end position="99"/>
    </location>
</feature>
<feature type="transmembrane region" description="Helical" evidence="1">
    <location>
        <begin position="268"/>
        <end position="285"/>
    </location>
</feature>
<proteinExistence type="predicted"/>
<feature type="transmembrane region" description="Helical" evidence="1">
    <location>
        <begin position="42"/>
        <end position="62"/>
    </location>
</feature>
<evidence type="ECO:0000313" key="3">
    <source>
        <dbReference type="EMBL" id="GFK92397.1"/>
    </source>
</evidence>
<sequence length="358" mass="41242">MTYTLIQALRGVLCICVVLIHIKIYLTKQGGDLSLFWHIPDLFGGIPCGFFAISGYFMAFLVDRNSPHFLVHRLLRVYPMYFIAVGIAYVLRFCTSSHLDTDDLFYVLSLLPFGMGKSYKLGIEWTLVYEIWYYFICAVFCNQRLKSYFPSFLITWLFGVMITDIYFFRIPQPVPNIFTVWFAIWNYSFIMGALTYYYLQRKYEPDTMAWAAIVALGSTATFSYLHGRAYSVLYWLGILACLLIDWLIRLESRIRAPKFLAQLGDYSYTLYLIHSNIIILVFYSWKSTTGTPPGTIAGLMAFVLCMGGFWYLGQVDVRLHKYLKFHVNKALADGWAAAGRRYVLAPLAALVSSRSSRD</sequence>
<feature type="transmembrane region" description="Helical" evidence="1">
    <location>
        <begin position="148"/>
        <end position="168"/>
    </location>
</feature>
<feature type="transmembrane region" description="Helical" evidence="1">
    <location>
        <begin position="7"/>
        <end position="26"/>
    </location>
</feature>
<dbReference type="EMBL" id="BLTE01000001">
    <property type="protein sequence ID" value="GFK92397.1"/>
    <property type="molecule type" value="Genomic_DNA"/>
</dbReference>
<dbReference type="PANTHER" id="PTHR23028:SF53">
    <property type="entry name" value="ACYL_TRANSF_3 DOMAIN-CONTAINING PROTEIN"/>
    <property type="match status" value="1"/>
</dbReference>
<feature type="transmembrane region" description="Helical" evidence="1">
    <location>
        <begin position="208"/>
        <end position="226"/>
    </location>
</feature>
<organism evidence="3 4">
    <name type="scientific">Fundidesulfovibrio magnetotacticus</name>
    <dbReference type="NCBI Taxonomy" id="2730080"/>
    <lineage>
        <taxon>Bacteria</taxon>
        <taxon>Pseudomonadati</taxon>
        <taxon>Thermodesulfobacteriota</taxon>
        <taxon>Desulfovibrionia</taxon>
        <taxon>Desulfovibrionales</taxon>
        <taxon>Desulfovibrionaceae</taxon>
        <taxon>Fundidesulfovibrio</taxon>
    </lineage>
</organism>
<dbReference type="InterPro" id="IPR050879">
    <property type="entry name" value="Acyltransferase_3"/>
</dbReference>
<dbReference type="Pfam" id="PF01757">
    <property type="entry name" value="Acyl_transf_3"/>
    <property type="match status" value="1"/>
</dbReference>
<protein>
    <recommendedName>
        <fullName evidence="2">Acyltransferase 3 domain-containing protein</fullName>
    </recommendedName>
</protein>
<reference evidence="3 4" key="1">
    <citation type="submission" date="2020-04" db="EMBL/GenBank/DDBJ databases">
        <authorList>
            <consortium name="Desulfovibrio sp. FSS-1 genome sequencing consortium"/>
            <person name="Shimoshige H."/>
            <person name="Kobayashi H."/>
            <person name="Maekawa T."/>
        </authorList>
    </citation>
    <scope>NUCLEOTIDE SEQUENCE [LARGE SCALE GENOMIC DNA]</scope>
    <source>
        <strain evidence="3 4">SIID29052-01</strain>
    </source>
</reference>
<keyword evidence="1" id="KW-0472">Membrane</keyword>
<evidence type="ECO:0000256" key="1">
    <source>
        <dbReference type="SAM" id="Phobius"/>
    </source>
</evidence>
<dbReference type="RefSeq" id="WP_173080467.1">
    <property type="nucleotide sequence ID" value="NZ_BLTE01000001.1"/>
</dbReference>
<gene>
    <name evidence="3" type="ORF">NNJEOMEG_00222</name>
</gene>
<accession>A0A6V8LS13</accession>
<keyword evidence="1" id="KW-1133">Transmembrane helix</keyword>
<feature type="transmembrane region" description="Helical" evidence="1">
    <location>
        <begin position="232"/>
        <end position="248"/>
    </location>
</feature>
<keyword evidence="4" id="KW-1185">Reference proteome</keyword>
<dbReference type="GO" id="GO:0016747">
    <property type="term" value="F:acyltransferase activity, transferring groups other than amino-acyl groups"/>
    <property type="evidence" value="ECO:0007669"/>
    <property type="project" value="InterPro"/>
</dbReference>
<evidence type="ECO:0000259" key="2">
    <source>
        <dbReference type="Pfam" id="PF01757"/>
    </source>
</evidence>